<sequence>MPSLLDDRGVAAARSIVVARIQHEVDGEATAEVWVGRCPDELTCVYEGEFVTASGVVTLADAAHDDAKQLDATVGRYALRVLVEEVEFPERVVFELTPESDAIVVDED</sequence>
<dbReference type="AlphaFoldDB" id="A0A542DX60"/>
<reference evidence="1 2" key="1">
    <citation type="submission" date="2019-06" db="EMBL/GenBank/DDBJ databases">
        <title>Sequencing the genomes of 1000 actinobacteria strains.</title>
        <authorList>
            <person name="Klenk H.-P."/>
        </authorList>
    </citation>
    <scope>NUCLEOTIDE SEQUENCE [LARGE SCALE GENOMIC DNA]</scope>
    <source>
        <strain evidence="1 2">DSM 18607</strain>
    </source>
</reference>
<dbReference type="Proteomes" id="UP000317893">
    <property type="component" value="Unassembled WGS sequence"/>
</dbReference>
<gene>
    <name evidence="1" type="ORF">FB458_0737</name>
</gene>
<organism evidence="1 2">
    <name type="scientific">Lapillicoccus jejuensis</name>
    <dbReference type="NCBI Taxonomy" id="402171"/>
    <lineage>
        <taxon>Bacteria</taxon>
        <taxon>Bacillati</taxon>
        <taxon>Actinomycetota</taxon>
        <taxon>Actinomycetes</taxon>
        <taxon>Micrococcales</taxon>
        <taxon>Intrasporangiaceae</taxon>
        <taxon>Lapillicoccus</taxon>
    </lineage>
</organism>
<name>A0A542DX60_9MICO</name>
<dbReference type="EMBL" id="VFMN01000001">
    <property type="protein sequence ID" value="TQJ07669.1"/>
    <property type="molecule type" value="Genomic_DNA"/>
</dbReference>
<accession>A0A542DX60</accession>
<protein>
    <submittedName>
        <fullName evidence="1">Uncharacterized protein</fullName>
    </submittedName>
</protein>
<keyword evidence="2" id="KW-1185">Reference proteome</keyword>
<evidence type="ECO:0000313" key="1">
    <source>
        <dbReference type="EMBL" id="TQJ07669.1"/>
    </source>
</evidence>
<proteinExistence type="predicted"/>
<evidence type="ECO:0000313" key="2">
    <source>
        <dbReference type="Proteomes" id="UP000317893"/>
    </source>
</evidence>
<comment type="caution">
    <text evidence="1">The sequence shown here is derived from an EMBL/GenBank/DDBJ whole genome shotgun (WGS) entry which is preliminary data.</text>
</comment>